<accession>M2N671</accession>
<dbReference type="GeneID" id="19115409"/>
<dbReference type="Proteomes" id="UP000011761">
    <property type="component" value="Unassembled WGS sequence"/>
</dbReference>
<dbReference type="RefSeq" id="XP_007678353.1">
    <property type="nucleotide sequence ID" value="XM_007680163.1"/>
</dbReference>
<proteinExistence type="predicted"/>
<evidence type="ECO:0000313" key="3">
    <source>
        <dbReference type="Proteomes" id="UP000011761"/>
    </source>
</evidence>
<feature type="signal peptide" evidence="1">
    <location>
        <begin position="1"/>
        <end position="34"/>
    </location>
</feature>
<keyword evidence="3" id="KW-1185">Reference proteome</keyword>
<keyword evidence="1" id="KW-0732">Signal</keyword>
<dbReference type="EMBL" id="KB445558">
    <property type="protein sequence ID" value="EMC94519.1"/>
    <property type="molecule type" value="Genomic_DNA"/>
</dbReference>
<dbReference type="AlphaFoldDB" id="M2N671"/>
<name>M2N671_BAUPA</name>
<organism evidence="2 3">
    <name type="scientific">Baudoinia panamericana (strain UAMH 10762)</name>
    <name type="common">Angels' share fungus</name>
    <name type="synonym">Baudoinia compniacensis (strain UAMH 10762)</name>
    <dbReference type="NCBI Taxonomy" id="717646"/>
    <lineage>
        <taxon>Eukaryota</taxon>
        <taxon>Fungi</taxon>
        <taxon>Dikarya</taxon>
        <taxon>Ascomycota</taxon>
        <taxon>Pezizomycotina</taxon>
        <taxon>Dothideomycetes</taxon>
        <taxon>Dothideomycetidae</taxon>
        <taxon>Mycosphaerellales</taxon>
        <taxon>Teratosphaeriaceae</taxon>
        <taxon>Baudoinia</taxon>
    </lineage>
</organism>
<gene>
    <name evidence="2" type="ORF">BAUCODRAFT_550347</name>
</gene>
<protein>
    <submittedName>
        <fullName evidence="2">Uncharacterized protein</fullName>
    </submittedName>
</protein>
<feature type="chain" id="PRO_5004021549" evidence="1">
    <location>
        <begin position="35"/>
        <end position="61"/>
    </location>
</feature>
<evidence type="ECO:0000313" key="2">
    <source>
        <dbReference type="EMBL" id="EMC94519.1"/>
    </source>
</evidence>
<reference evidence="2 3" key="1">
    <citation type="journal article" date="2012" name="PLoS Pathog.">
        <title>Diverse lifestyles and strategies of plant pathogenesis encoded in the genomes of eighteen Dothideomycetes fungi.</title>
        <authorList>
            <person name="Ohm R.A."/>
            <person name="Feau N."/>
            <person name="Henrissat B."/>
            <person name="Schoch C.L."/>
            <person name="Horwitz B.A."/>
            <person name="Barry K.W."/>
            <person name="Condon B.J."/>
            <person name="Copeland A.C."/>
            <person name="Dhillon B."/>
            <person name="Glaser F."/>
            <person name="Hesse C.N."/>
            <person name="Kosti I."/>
            <person name="LaButti K."/>
            <person name="Lindquist E.A."/>
            <person name="Lucas S."/>
            <person name="Salamov A.A."/>
            <person name="Bradshaw R.E."/>
            <person name="Ciuffetti L."/>
            <person name="Hamelin R.C."/>
            <person name="Kema G.H.J."/>
            <person name="Lawrence C."/>
            <person name="Scott J.A."/>
            <person name="Spatafora J.W."/>
            <person name="Turgeon B.G."/>
            <person name="de Wit P.J.G.M."/>
            <person name="Zhong S."/>
            <person name="Goodwin S.B."/>
            <person name="Grigoriev I.V."/>
        </authorList>
    </citation>
    <scope>NUCLEOTIDE SEQUENCE [LARGE SCALE GENOMIC DNA]</scope>
    <source>
        <strain evidence="2 3">UAMH 10762</strain>
    </source>
</reference>
<evidence type="ECO:0000256" key="1">
    <source>
        <dbReference type="SAM" id="SignalP"/>
    </source>
</evidence>
<dbReference type="HOGENOM" id="CLU_2922271_0_0_1"/>
<dbReference type="KEGG" id="bcom:BAUCODRAFT_550347"/>
<sequence>MRDLRTRSGSGRVRGARFAGLLIMVHVVVTGGEAQSTDEGPFCARGVSRYSVPSWRAVRFR</sequence>